<dbReference type="Proteomes" id="UP001500689">
    <property type="component" value="Unassembled WGS sequence"/>
</dbReference>
<accession>A0ABP6WK47</accession>
<dbReference type="SUPFAM" id="SSF54909">
    <property type="entry name" value="Dimeric alpha+beta barrel"/>
    <property type="match status" value="1"/>
</dbReference>
<evidence type="ECO:0000313" key="1">
    <source>
        <dbReference type="EMBL" id="GAA3551839.1"/>
    </source>
</evidence>
<dbReference type="InterPro" id="IPR011008">
    <property type="entry name" value="Dimeric_a/b-barrel"/>
</dbReference>
<organism evidence="1 2">
    <name type="scientific">Amycolatopsis ultiminotia</name>
    <dbReference type="NCBI Taxonomy" id="543629"/>
    <lineage>
        <taxon>Bacteria</taxon>
        <taxon>Bacillati</taxon>
        <taxon>Actinomycetota</taxon>
        <taxon>Actinomycetes</taxon>
        <taxon>Pseudonocardiales</taxon>
        <taxon>Pseudonocardiaceae</taxon>
        <taxon>Amycolatopsis</taxon>
    </lineage>
</organism>
<gene>
    <name evidence="1" type="ORF">GCM10022222_39280</name>
</gene>
<reference evidence="2" key="1">
    <citation type="journal article" date="2019" name="Int. J. Syst. Evol. Microbiol.">
        <title>The Global Catalogue of Microorganisms (GCM) 10K type strain sequencing project: providing services to taxonomists for standard genome sequencing and annotation.</title>
        <authorList>
            <consortium name="The Broad Institute Genomics Platform"/>
            <consortium name="The Broad Institute Genome Sequencing Center for Infectious Disease"/>
            <person name="Wu L."/>
            <person name="Ma J."/>
        </authorList>
    </citation>
    <scope>NUCLEOTIDE SEQUENCE [LARGE SCALE GENOMIC DNA]</scope>
    <source>
        <strain evidence="2">JCM 16898</strain>
    </source>
</reference>
<dbReference type="Gene3D" id="3.30.70.100">
    <property type="match status" value="1"/>
</dbReference>
<protein>
    <recommendedName>
        <fullName evidence="3">Monooxygenase</fullName>
    </recommendedName>
</protein>
<proteinExistence type="predicted"/>
<comment type="caution">
    <text evidence="1">The sequence shown here is derived from an EMBL/GenBank/DDBJ whole genome shotgun (WGS) entry which is preliminary data.</text>
</comment>
<evidence type="ECO:0000313" key="2">
    <source>
        <dbReference type="Proteomes" id="UP001500689"/>
    </source>
</evidence>
<dbReference type="EMBL" id="BAAAZN010000008">
    <property type="protein sequence ID" value="GAA3551839.1"/>
    <property type="molecule type" value="Genomic_DNA"/>
</dbReference>
<sequence length="87" mass="9411">MTTTSSHCVTVLWEAQAKPGREAGMKAFMTDQITASRADAGNIDYEAHEVEGQPGVFISSSAGRPGKPSKATCRHPACRNWFPSSWN</sequence>
<name>A0ABP6WK47_9PSEU</name>
<keyword evidence="2" id="KW-1185">Reference proteome</keyword>
<dbReference type="RefSeq" id="WP_344861810.1">
    <property type="nucleotide sequence ID" value="NZ_BAAAZN010000008.1"/>
</dbReference>
<evidence type="ECO:0008006" key="3">
    <source>
        <dbReference type="Google" id="ProtNLM"/>
    </source>
</evidence>